<evidence type="ECO:0008006" key="4">
    <source>
        <dbReference type="Google" id="ProtNLM"/>
    </source>
</evidence>
<evidence type="ECO:0000256" key="1">
    <source>
        <dbReference type="SAM" id="MobiDB-lite"/>
    </source>
</evidence>
<name>A0A409YLA3_9AGAR</name>
<evidence type="ECO:0000313" key="2">
    <source>
        <dbReference type="EMBL" id="PPR03808.1"/>
    </source>
</evidence>
<feature type="compositionally biased region" description="Polar residues" evidence="1">
    <location>
        <begin position="191"/>
        <end position="201"/>
    </location>
</feature>
<gene>
    <name evidence="2" type="ORF">CVT24_008132</name>
</gene>
<dbReference type="AlphaFoldDB" id="A0A409YLA3"/>
<accession>A0A409YLA3</accession>
<feature type="compositionally biased region" description="Polar residues" evidence="1">
    <location>
        <begin position="363"/>
        <end position="383"/>
    </location>
</feature>
<protein>
    <recommendedName>
        <fullName evidence="4">SAP domain-containing protein</fullName>
    </recommendedName>
</protein>
<comment type="caution">
    <text evidence="2">The sequence shown here is derived from an EMBL/GenBank/DDBJ whole genome shotgun (WGS) entry which is preliminary data.</text>
</comment>
<dbReference type="InParanoid" id="A0A409YLA3"/>
<feature type="region of interest" description="Disordered" evidence="1">
    <location>
        <begin position="70"/>
        <end position="97"/>
    </location>
</feature>
<keyword evidence="3" id="KW-1185">Reference proteome</keyword>
<evidence type="ECO:0000313" key="3">
    <source>
        <dbReference type="Proteomes" id="UP000284842"/>
    </source>
</evidence>
<sequence>MPATRGQFPKGAISSLSKSDLIKACDHLNISNEGTVPILRQRLKDFASQRRNRHLRDDPTYAGLFVHLRNQRSPSPEEEEPNEPENGDDNENDYSDFGGIDEALQLFNEPADAGADEDQDNNVWDFDTSSTASSVNSRRRRSISPRVFGGRGPRPIDELESVDPEPQRSTSPEYQRPQREKSTQPPPPHKQPTSTRVAGTKLTSAAYQVPIKIRRIMKAGWIEHIPLTTLTDEYCAKEAEEGEDASEGTLHYRNGAFTSVQKSLPHKGEPQMSFDEWFQAWRRLLQLIKQFCPEDEYQMWLAHYLRIINNETRSECWTLWKSYDITIRRRSTIDKRFDPGEFHENIWKELSRRQDQQFIQTTIKSSLPGTSSNGKNQRHNPYSRSDEPDQGSANRNRDSFRQNQKGKLNQNYRCLICGSATHPPTNCFAATLINGKPLFLSKPTHNGSRR</sequence>
<feature type="compositionally biased region" description="Acidic residues" evidence="1">
    <location>
        <begin position="76"/>
        <end position="94"/>
    </location>
</feature>
<dbReference type="Proteomes" id="UP000284842">
    <property type="component" value="Unassembled WGS sequence"/>
</dbReference>
<dbReference type="EMBL" id="NHTK01001015">
    <property type="protein sequence ID" value="PPR03808.1"/>
    <property type="molecule type" value="Genomic_DNA"/>
</dbReference>
<reference evidence="2 3" key="1">
    <citation type="journal article" date="2018" name="Evol. Lett.">
        <title>Horizontal gene cluster transfer increased hallucinogenic mushroom diversity.</title>
        <authorList>
            <person name="Reynolds H.T."/>
            <person name="Vijayakumar V."/>
            <person name="Gluck-Thaler E."/>
            <person name="Korotkin H.B."/>
            <person name="Matheny P.B."/>
            <person name="Slot J.C."/>
        </authorList>
    </citation>
    <scope>NUCLEOTIDE SEQUENCE [LARGE SCALE GENOMIC DNA]</scope>
    <source>
        <strain evidence="2 3">2629</strain>
    </source>
</reference>
<feature type="region of interest" description="Disordered" evidence="1">
    <location>
        <begin position="363"/>
        <end position="404"/>
    </location>
</feature>
<proteinExistence type="predicted"/>
<feature type="region of interest" description="Disordered" evidence="1">
    <location>
        <begin position="112"/>
        <end position="201"/>
    </location>
</feature>
<dbReference type="OrthoDB" id="2973373at2759"/>
<organism evidence="2 3">
    <name type="scientific">Panaeolus cyanescens</name>
    <dbReference type="NCBI Taxonomy" id="181874"/>
    <lineage>
        <taxon>Eukaryota</taxon>
        <taxon>Fungi</taxon>
        <taxon>Dikarya</taxon>
        <taxon>Basidiomycota</taxon>
        <taxon>Agaricomycotina</taxon>
        <taxon>Agaricomycetes</taxon>
        <taxon>Agaricomycetidae</taxon>
        <taxon>Agaricales</taxon>
        <taxon>Agaricineae</taxon>
        <taxon>Galeropsidaceae</taxon>
        <taxon>Panaeolus</taxon>
    </lineage>
</organism>